<accession>A0AAV3AXB7</accession>
<evidence type="ECO:0000256" key="1">
    <source>
        <dbReference type="ARBA" id="ARBA00004123"/>
    </source>
</evidence>
<feature type="compositionally biased region" description="Basic residues" evidence="7">
    <location>
        <begin position="485"/>
        <end position="494"/>
    </location>
</feature>
<feature type="region of interest" description="Disordered" evidence="7">
    <location>
        <begin position="465"/>
        <end position="495"/>
    </location>
</feature>
<protein>
    <recommendedName>
        <fullName evidence="8">HTH psq-type domain-containing protein</fullName>
    </recommendedName>
</protein>
<organism evidence="9 10">
    <name type="scientific">Pyxicephalus adspersus</name>
    <name type="common">African bullfrog</name>
    <dbReference type="NCBI Taxonomy" id="30357"/>
    <lineage>
        <taxon>Eukaryota</taxon>
        <taxon>Metazoa</taxon>
        <taxon>Chordata</taxon>
        <taxon>Craniata</taxon>
        <taxon>Vertebrata</taxon>
        <taxon>Euteleostomi</taxon>
        <taxon>Amphibia</taxon>
        <taxon>Batrachia</taxon>
        <taxon>Anura</taxon>
        <taxon>Neobatrachia</taxon>
        <taxon>Ranoidea</taxon>
        <taxon>Pyxicephalidae</taxon>
        <taxon>Pyxicephalinae</taxon>
        <taxon>Pyxicephalus</taxon>
    </lineage>
</organism>
<evidence type="ECO:0000256" key="3">
    <source>
        <dbReference type="ARBA" id="ARBA00023125"/>
    </source>
</evidence>
<feature type="DNA-binding region" description="H-T-H motif" evidence="6">
    <location>
        <begin position="516"/>
        <end position="536"/>
    </location>
</feature>
<proteinExistence type="predicted"/>
<keyword evidence="3 6" id="KW-0238">DNA-binding</keyword>
<keyword evidence="5 6" id="KW-0539">Nucleus</keyword>
<dbReference type="GO" id="GO:0006357">
    <property type="term" value="P:regulation of transcription by RNA polymerase II"/>
    <property type="evidence" value="ECO:0007669"/>
    <property type="project" value="TreeGrafter"/>
</dbReference>
<evidence type="ECO:0000313" key="9">
    <source>
        <dbReference type="EMBL" id="DBA29286.1"/>
    </source>
</evidence>
<dbReference type="InterPro" id="IPR007889">
    <property type="entry name" value="HTH_Psq"/>
</dbReference>
<evidence type="ECO:0000313" key="10">
    <source>
        <dbReference type="Proteomes" id="UP001181693"/>
    </source>
</evidence>
<comment type="subcellular location">
    <subcellularLocation>
        <location evidence="1 6">Nucleus</location>
    </subcellularLocation>
</comment>
<dbReference type="FunFam" id="1.10.10.60:FF:000019">
    <property type="entry name" value="Ligand-dependent corepressor isoform 1"/>
    <property type="match status" value="1"/>
</dbReference>
<evidence type="ECO:0000259" key="8">
    <source>
        <dbReference type="PROSITE" id="PS50960"/>
    </source>
</evidence>
<reference evidence="9" key="1">
    <citation type="thesis" date="2020" institute="ProQuest LLC" country="789 East Eisenhower Parkway, Ann Arbor, MI, USA">
        <title>Comparative Genomics and Chromosome Evolution.</title>
        <authorList>
            <person name="Mudd A.B."/>
        </authorList>
    </citation>
    <scope>NUCLEOTIDE SEQUENCE</scope>
    <source>
        <strain evidence="9">1538</strain>
        <tissue evidence="9">Blood</tissue>
    </source>
</reference>
<dbReference type="Proteomes" id="UP001181693">
    <property type="component" value="Unassembled WGS sequence"/>
</dbReference>
<evidence type="ECO:0000256" key="7">
    <source>
        <dbReference type="SAM" id="MobiDB-lite"/>
    </source>
</evidence>
<dbReference type="Gene3D" id="1.10.10.60">
    <property type="entry name" value="Homeodomain-like"/>
    <property type="match status" value="2"/>
</dbReference>
<dbReference type="GO" id="GO:0003677">
    <property type="term" value="F:DNA binding"/>
    <property type="evidence" value="ECO:0007669"/>
    <property type="project" value="UniProtKB-UniRule"/>
</dbReference>
<evidence type="ECO:0000256" key="5">
    <source>
        <dbReference type="ARBA" id="ARBA00023242"/>
    </source>
</evidence>
<comment type="caution">
    <text evidence="9">The sequence shown here is derived from an EMBL/GenBank/DDBJ whole genome shotgun (WGS) entry which is preliminary data.</text>
</comment>
<dbReference type="AlphaFoldDB" id="A0AAV3AXB7"/>
<sequence>MAAQCRSPRCTAERKGFRRELDSWRHRLIHCVGFESILEGLYGPGLRRDLSLFDDCEPEELVDWCVDEKCSLCSLHKETADCTPSGGSAQSTPTGEVISQGQFNTEKIECQAENYLNALFQKKDLPQNCDPNIPLVAQELMKKMIRQFAIEYVSKSRKMYQDNGTMGNSPHGCNGFQLNQTESLLQEDQDSPLDLTVTRIQDNSFQDEDGALDLSVKRNDNGLEENSKIKNLKLERLQRERDDYLDRSPEFADGLLSKALKDVQLGTLDVNKAAILYGIPQKTLLLHLKALSAGKPAYFKNTAQNCKDGYLFKDGTEACAVFQKVALWARAQAEHTEKSKLSLLETSELKLPTASSYLHQLTLQRMVAQFKEKKEGLHCESSGPTVQLKIPQVRVSSVPKPQPDSSGLLDVMYQVTKTSGVVENSSLQKLKNILPKQNKIECSGNLTRSNVDSYVHGELSPVCLNNKNGAGDISSDNPDDDRKDKQPRKKRGRYRQYDHEIMEEAIAMVLSGKMSVSKAQGIYGVPHSTLEYKVKERSGTLKNPPKKKLRLAEPNLYNVVNSGTGNSRNGSKSM</sequence>
<evidence type="ECO:0000256" key="2">
    <source>
        <dbReference type="ARBA" id="ARBA00023015"/>
    </source>
</evidence>
<dbReference type="InterPro" id="IPR009057">
    <property type="entry name" value="Homeodomain-like_sf"/>
</dbReference>
<name>A0AAV3AXB7_PYXAD</name>
<keyword evidence="4" id="KW-0804">Transcription</keyword>
<dbReference type="SUPFAM" id="SSF46689">
    <property type="entry name" value="Homeodomain-like"/>
    <property type="match status" value="2"/>
</dbReference>
<feature type="domain" description="HTH psq-type" evidence="8">
    <location>
        <begin position="488"/>
        <end position="540"/>
    </location>
</feature>
<dbReference type="PANTHER" id="PTHR21545:SF10">
    <property type="entry name" value="LIGAND-DEPENDENT NUCLEAR RECEPTOR COREPRESSOR-LIKE PROTEIN"/>
    <property type="match status" value="1"/>
</dbReference>
<dbReference type="EMBL" id="DYDO01000003">
    <property type="protein sequence ID" value="DBA29286.1"/>
    <property type="molecule type" value="Genomic_DNA"/>
</dbReference>
<evidence type="ECO:0000256" key="4">
    <source>
        <dbReference type="ARBA" id="ARBA00023163"/>
    </source>
</evidence>
<dbReference type="GO" id="GO:0005634">
    <property type="term" value="C:nucleus"/>
    <property type="evidence" value="ECO:0007669"/>
    <property type="project" value="UniProtKB-SubCell"/>
</dbReference>
<keyword evidence="10" id="KW-1185">Reference proteome</keyword>
<evidence type="ECO:0000256" key="6">
    <source>
        <dbReference type="PROSITE-ProRule" id="PRU00320"/>
    </source>
</evidence>
<dbReference type="Pfam" id="PF05225">
    <property type="entry name" value="HTH_psq"/>
    <property type="match status" value="2"/>
</dbReference>
<keyword evidence="2" id="KW-0805">Transcription regulation</keyword>
<dbReference type="PROSITE" id="PS50960">
    <property type="entry name" value="HTH_PSQ"/>
    <property type="match status" value="1"/>
</dbReference>
<gene>
    <name evidence="9" type="ORF">GDO54_009525</name>
</gene>
<dbReference type="PANTHER" id="PTHR21545">
    <property type="entry name" value="TRANSCRIPTION FACTOR MLR1/2"/>
    <property type="match status" value="1"/>
</dbReference>